<evidence type="ECO:0000313" key="5">
    <source>
        <dbReference type="Proteomes" id="UP000187609"/>
    </source>
</evidence>
<dbReference type="GO" id="GO:0005783">
    <property type="term" value="C:endoplasmic reticulum"/>
    <property type="evidence" value="ECO:0007669"/>
    <property type="project" value="TreeGrafter"/>
</dbReference>
<dbReference type="EMBL" id="MJEQ01000035">
    <property type="protein sequence ID" value="OIT40310.1"/>
    <property type="molecule type" value="Genomic_DNA"/>
</dbReference>
<dbReference type="GO" id="GO:0016491">
    <property type="term" value="F:oxidoreductase activity"/>
    <property type="evidence" value="ECO:0007669"/>
    <property type="project" value="UniProtKB-KW"/>
</dbReference>
<dbReference type="Gramene" id="OIT40310">
    <property type="protein sequence ID" value="OIT40310"/>
    <property type="gene ID" value="A4A49_52200"/>
</dbReference>
<evidence type="ECO:0000256" key="1">
    <source>
        <dbReference type="ARBA" id="ARBA00006484"/>
    </source>
</evidence>
<dbReference type="SUPFAM" id="SSF51735">
    <property type="entry name" value="NAD(P)-binding Rossmann-fold domains"/>
    <property type="match status" value="1"/>
</dbReference>
<dbReference type="InterPro" id="IPR020904">
    <property type="entry name" value="Sc_DH/Rdtase_CS"/>
</dbReference>
<accession>A0A314LEY2</accession>
<sequence length="305" mass="34409">MIRLIQSVVPHMASKKKGKIVNVGSCIALDLGPWSGAYSASKAAVHSFTDTLRYALVAGGHQVGRSLPFSRRCYNAKRYVPTATVTLALDNRPVPKVRDDVETLVDYTLVVKVYFITQLPPTVQSPMSCNHKCCRGLDDPFLFNDLRISSILVLSSYAKYLLQQERDIINIVTHKDSAAADILQSFIHELVMAKLGDQGGSMSFESQSWMDKHYVVFVLKHCLKYLYVWHEMKNSPIGTRDREGELKPMDAEQQREYGYKMVNFIADYYKNNENYCSQSSSGFHNNLSISFCICSEGISAEFVET</sequence>
<dbReference type="STRING" id="49451.A0A314LEY2"/>
<evidence type="ECO:0000313" key="4">
    <source>
        <dbReference type="EMBL" id="OIT40310.1"/>
    </source>
</evidence>
<dbReference type="PROSITE" id="PS00061">
    <property type="entry name" value="ADH_SHORT"/>
    <property type="match status" value="1"/>
</dbReference>
<dbReference type="PRINTS" id="PR00080">
    <property type="entry name" value="SDRFAMILY"/>
</dbReference>
<keyword evidence="5" id="KW-1185">Reference proteome</keyword>
<comment type="similarity">
    <text evidence="1 3">Belongs to the short-chain dehydrogenases/reductases (SDR) family.</text>
</comment>
<dbReference type="Proteomes" id="UP000187609">
    <property type="component" value="Unassembled WGS sequence"/>
</dbReference>
<organism evidence="4 5">
    <name type="scientific">Nicotiana attenuata</name>
    <name type="common">Coyote tobacco</name>
    <dbReference type="NCBI Taxonomy" id="49451"/>
    <lineage>
        <taxon>Eukaryota</taxon>
        <taxon>Viridiplantae</taxon>
        <taxon>Streptophyta</taxon>
        <taxon>Embryophyta</taxon>
        <taxon>Tracheophyta</taxon>
        <taxon>Spermatophyta</taxon>
        <taxon>Magnoliopsida</taxon>
        <taxon>eudicotyledons</taxon>
        <taxon>Gunneridae</taxon>
        <taxon>Pentapetalae</taxon>
        <taxon>asterids</taxon>
        <taxon>lamiids</taxon>
        <taxon>Solanales</taxon>
        <taxon>Solanaceae</taxon>
        <taxon>Nicotianoideae</taxon>
        <taxon>Nicotianeae</taxon>
        <taxon>Nicotiana</taxon>
    </lineage>
</organism>
<dbReference type="AlphaFoldDB" id="A0A314LEY2"/>
<dbReference type="Pfam" id="PF00106">
    <property type="entry name" value="adh_short"/>
    <property type="match status" value="1"/>
</dbReference>
<keyword evidence="2" id="KW-0560">Oxidoreductase</keyword>
<dbReference type="InterPro" id="IPR002347">
    <property type="entry name" value="SDR_fam"/>
</dbReference>
<dbReference type="Gene3D" id="3.40.50.720">
    <property type="entry name" value="NAD(P)-binding Rossmann-like Domain"/>
    <property type="match status" value="1"/>
</dbReference>
<proteinExistence type="inferred from homology"/>
<gene>
    <name evidence="4" type="ORF">A4A49_52200</name>
</gene>
<dbReference type="PRINTS" id="PR00081">
    <property type="entry name" value="GDHRDH"/>
</dbReference>
<reference evidence="4" key="1">
    <citation type="submission" date="2016-11" db="EMBL/GenBank/DDBJ databases">
        <title>The genome of Nicotiana attenuata.</title>
        <authorList>
            <person name="Xu S."/>
            <person name="Brockmoeller T."/>
            <person name="Gaquerel E."/>
            <person name="Navarro A."/>
            <person name="Kuhl H."/>
            <person name="Gase K."/>
            <person name="Ling Z."/>
            <person name="Zhou W."/>
            <person name="Kreitzer C."/>
            <person name="Stanke M."/>
            <person name="Tang H."/>
            <person name="Lyons E."/>
            <person name="Pandey P."/>
            <person name="Pandey S.P."/>
            <person name="Timmermann B."/>
            <person name="Baldwin I.T."/>
        </authorList>
    </citation>
    <scope>NUCLEOTIDE SEQUENCE [LARGE SCALE GENOMIC DNA]</scope>
    <source>
        <strain evidence="4">UT</strain>
    </source>
</reference>
<dbReference type="PANTHER" id="PTHR44169:SF6">
    <property type="entry name" value="NADPH-DEPENDENT 1-ACYLDIHYDROXYACETONE PHOSPHATE REDUCTASE"/>
    <property type="match status" value="1"/>
</dbReference>
<dbReference type="PANTHER" id="PTHR44169">
    <property type="entry name" value="NADPH-DEPENDENT 1-ACYLDIHYDROXYACETONE PHOSPHATE REDUCTASE"/>
    <property type="match status" value="1"/>
</dbReference>
<name>A0A314LEY2_NICAT</name>
<protein>
    <submittedName>
        <fullName evidence="4">Uncharacterized protein</fullName>
    </submittedName>
</protein>
<evidence type="ECO:0000256" key="3">
    <source>
        <dbReference type="RuleBase" id="RU000363"/>
    </source>
</evidence>
<evidence type="ECO:0000256" key="2">
    <source>
        <dbReference type="ARBA" id="ARBA00023002"/>
    </source>
</evidence>
<comment type="caution">
    <text evidence="4">The sequence shown here is derived from an EMBL/GenBank/DDBJ whole genome shotgun (WGS) entry which is preliminary data.</text>
</comment>
<dbReference type="InterPro" id="IPR036291">
    <property type="entry name" value="NAD(P)-bd_dom_sf"/>
</dbReference>